<sequence length="87" mass="9483">MYIGCHLPQVPDDEELQLGQLYFLVPLSKSKAPLSLQELCALASKASASLAQSDNMVLTPNKTLPYSDPKNLAADDGAVRFRFELTS</sequence>
<reference evidence="1" key="2">
    <citation type="journal article" date="2023" name="Int. J. Mol. Sci.">
        <title>De Novo Assembly and Annotation of 11 Diverse Shrub Willow (Salix) Genomes Reveals Novel Gene Organization in Sex-Linked Regions.</title>
        <authorList>
            <person name="Hyden B."/>
            <person name="Feng K."/>
            <person name="Yates T.B."/>
            <person name="Jawdy S."/>
            <person name="Cereghino C."/>
            <person name="Smart L.B."/>
            <person name="Muchero W."/>
        </authorList>
    </citation>
    <scope>NUCLEOTIDE SEQUENCE</scope>
    <source>
        <tissue evidence="1">Shoot tip</tissue>
    </source>
</reference>
<keyword evidence="2" id="KW-1185">Reference proteome</keyword>
<dbReference type="Proteomes" id="UP001141253">
    <property type="component" value="Chromosome 9"/>
</dbReference>
<comment type="caution">
    <text evidence="1">The sequence shown here is derived from an EMBL/GenBank/DDBJ whole genome shotgun (WGS) entry which is preliminary data.</text>
</comment>
<organism evidence="1 2">
    <name type="scientific">Salix suchowensis</name>
    <dbReference type="NCBI Taxonomy" id="1278906"/>
    <lineage>
        <taxon>Eukaryota</taxon>
        <taxon>Viridiplantae</taxon>
        <taxon>Streptophyta</taxon>
        <taxon>Embryophyta</taxon>
        <taxon>Tracheophyta</taxon>
        <taxon>Spermatophyta</taxon>
        <taxon>Magnoliopsida</taxon>
        <taxon>eudicotyledons</taxon>
        <taxon>Gunneridae</taxon>
        <taxon>Pentapetalae</taxon>
        <taxon>rosids</taxon>
        <taxon>fabids</taxon>
        <taxon>Malpighiales</taxon>
        <taxon>Salicaceae</taxon>
        <taxon>Saliceae</taxon>
        <taxon>Salix</taxon>
    </lineage>
</organism>
<evidence type="ECO:0000313" key="2">
    <source>
        <dbReference type="Proteomes" id="UP001141253"/>
    </source>
</evidence>
<protein>
    <submittedName>
        <fullName evidence="1">Uncharacterized protein</fullName>
    </submittedName>
</protein>
<proteinExistence type="predicted"/>
<evidence type="ECO:0000313" key="1">
    <source>
        <dbReference type="EMBL" id="KAJ6385835.1"/>
    </source>
</evidence>
<dbReference type="EMBL" id="JAPFFI010000008">
    <property type="protein sequence ID" value="KAJ6385835.1"/>
    <property type="molecule type" value="Genomic_DNA"/>
</dbReference>
<accession>A0ABQ9BJG0</accession>
<gene>
    <name evidence="1" type="ORF">OIU77_028915</name>
</gene>
<dbReference type="Pfam" id="PF14009">
    <property type="entry name" value="PADRE"/>
    <property type="match status" value="1"/>
</dbReference>
<dbReference type="InterPro" id="IPR025322">
    <property type="entry name" value="PADRE_dom"/>
</dbReference>
<name>A0ABQ9BJG0_9ROSI</name>
<reference evidence="1" key="1">
    <citation type="submission" date="2022-10" db="EMBL/GenBank/DDBJ databases">
        <authorList>
            <person name="Hyden B.L."/>
            <person name="Feng K."/>
            <person name="Yates T."/>
            <person name="Jawdy S."/>
            <person name="Smart L.B."/>
            <person name="Muchero W."/>
        </authorList>
    </citation>
    <scope>NUCLEOTIDE SEQUENCE</scope>
    <source>
        <tissue evidence="1">Shoot tip</tissue>
    </source>
</reference>